<feature type="domain" description="Fe/B12 periplasmic-binding" evidence="3">
    <location>
        <begin position="2"/>
        <end position="256"/>
    </location>
</feature>
<dbReference type="Pfam" id="PF01497">
    <property type="entry name" value="Peripla_BP_2"/>
    <property type="match status" value="1"/>
</dbReference>
<dbReference type="Gene3D" id="3.40.50.1980">
    <property type="entry name" value="Nitrogenase molybdenum iron protein domain"/>
    <property type="match status" value="2"/>
</dbReference>
<dbReference type="NCBIfam" id="NF038402">
    <property type="entry name" value="TroA_like"/>
    <property type="match status" value="1"/>
</dbReference>
<dbReference type="PROSITE" id="PS50983">
    <property type="entry name" value="FE_B12_PBP"/>
    <property type="match status" value="1"/>
</dbReference>
<evidence type="ECO:0000259" key="3">
    <source>
        <dbReference type="PROSITE" id="PS50983"/>
    </source>
</evidence>
<dbReference type="EMBL" id="FNDU01000002">
    <property type="protein sequence ID" value="SDH70273.1"/>
    <property type="molecule type" value="Genomic_DNA"/>
</dbReference>
<dbReference type="PANTHER" id="PTHR30535:SF34">
    <property type="entry name" value="MOLYBDATE-BINDING PROTEIN MOLA"/>
    <property type="match status" value="1"/>
</dbReference>
<accession>A0A1G8EJZ9</accession>
<reference evidence="4 5" key="1">
    <citation type="submission" date="2016-10" db="EMBL/GenBank/DDBJ databases">
        <authorList>
            <person name="de Groot N.N."/>
        </authorList>
    </citation>
    <scope>NUCLEOTIDE SEQUENCE [LARGE SCALE GENOMIC DNA]</scope>
    <source>
        <strain evidence="5">P4B,CCM 7963,CECT 7998,DSM 25260,IBRC-M 10614,KCTC 13821</strain>
    </source>
</reference>
<keyword evidence="2" id="KW-0732">Signal</keyword>
<dbReference type="STRING" id="930129.SAMN05216352_102263"/>
<comment type="similarity">
    <text evidence="1">Belongs to the bacterial solute-binding protein 8 family.</text>
</comment>
<dbReference type="OrthoDB" id="9787772at2"/>
<protein>
    <submittedName>
        <fullName evidence="4">Iron complex transport system substrate-binding protein</fullName>
    </submittedName>
</protein>
<dbReference type="GO" id="GO:0071281">
    <property type="term" value="P:cellular response to iron ion"/>
    <property type="evidence" value="ECO:0007669"/>
    <property type="project" value="TreeGrafter"/>
</dbReference>
<evidence type="ECO:0000313" key="4">
    <source>
        <dbReference type="EMBL" id="SDH70273.1"/>
    </source>
</evidence>
<dbReference type="SUPFAM" id="SSF53807">
    <property type="entry name" value="Helical backbone' metal receptor"/>
    <property type="match status" value="1"/>
</dbReference>
<name>A0A1G8EJZ9_9BACI</name>
<evidence type="ECO:0000256" key="1">
    <source>
        <dbReference type="ARBA" id="ARBA00008814"/>
    </source>
</evidence>
<evidence type="ECO:0000313" key="5">
    <source>
        <dbReference type="Proteomes" id="UP000199017"/>
    </source>
</evidence>
<dbReference type="CDD" id="cd01144">
    <property type="entry name" value="BtuF"/>
    <property type="match status" value="1"/>
</dbReference>
<evidence type="ECO:0000256" key="2">
    <source>
        <dbReference type="ARBA" id="ARBA00022729"/>
    </source>
</evidence>
<dbReference type="InterPro" id="IPR050902">
    <property type="entry name" value="ABC_Transporter_SBP"/>
</dbReference>
<sequence>MRIVSLCPSNTEIAAYLGLTEQLIGVDNYSDWPNAVNALPRLGPDLSIDMDKVADLHPDLVLASLSVPGMEKNIEKLKEKNLPYIVSKPNSLDDVRRDLLLIGEAAGTYKKAQTMVSKMDHILADYERKASKCNPVSLYWEWWPKPAFSPGGGNWLSSISRLAGARNILEDRTEASCQVSWEEIKNLEPDHICMAWVGVQTEKVKPEILYKREGWSSMKALKTNNVHVLEEPLYCRPSPRLLIGLKKLAHLLHPGVFQNPKNLDPLLEEV</sequence>
<gene>
    <name evidence="4" type="ORF">SAMN05216352_102263</name>
</gene>
<dbReference type="Proteomes" id="UP000199017">
    <property type="component" value="Unassembled WGS sequence"/>
</dbReference>
<dbReference type="InterPro" id="IPR002491">
    <property type="entry name" value="ABC_transptr_periplasmic_BD"/>
</dbReference>
<dbReference type="InterPro" id="IPR054828">
    <property type="entry name" value="Vit_B12_bind_prot"/>
</dbReference>
<organism evidence="4 5">
    <name type="scientific">Alteribacillus bidgolensis</name>
    <dbReference type="NCBI Taxonomy" id="930129"/>
    <lineage>
        <taxon>Bacteria</taxon>
        <taxon>Bacillati</taxon>
        <taxon>Bacillota</taxon>
        <taxon>Bacilli</taxon>
        <taxon>Bacillales</taxon>
        <taxon>Bacillaceae</taxon>
        <taxon>Alteribacillus</taxon>
    </lineage>
</organism>
<dbReference type="RefSeq" id="WP_091581425.1">
    <property type="nucleotide sequence ID" value="NZ_FNDU01000002.1"/>
</dbReference>
<keyword evidence="5" id="KW-1185">Reference proteome</keyword>
<dbReference type="AlphaFoldDB" id="A0A1G8EJZ9"/>
<proteinExistence type="inferred from homology"/>
<dbReference type="PANTHER" id="PTHR30535">
    <property type="entry name" value="VITAMIN B12-BINDING PROTEIN"/>
    <property type="match status" value="1"/>
</dbReference>